<evidence type="ECO:0000256" key="8">
    <source>
        <dbReference type="PROSITE-ProRule" id="PRU00855"/>
    </source>
</evidence>
<feature type="domain" description="Nanos-type" evidence="10">
    <location>
        <begin position="236"/>
        <end position="291"/>
    </location>
</feature>
<evidence type="ECO:0000256" key="5">
    <source>
        <dbReference type="ARBA" id="ARBA00022833"/>
    </source>
</evidence>
<dbReference type="PANTHER" id="PTHR12887">
    <property type="entry name" value="NANOS PROTEIN"/>
    <property type="match status" value="1"/>
</dbReference>
<evidence type="ECO:0000256" key="3">
    <source>
        <dbReference type="ARBA" id="ARBA00022723"/>
    </source>
</evidence>
<evidence type="ECO:0000256" key="1">
    <source>
        <dbReference type="ARBA" id="ARBA00004496"/>
    </source>
</evidence>
<comment type="similarity">
    <text evidence="8">Belongs to the nanos family.</text>
</comment>
<feature type="region of interest" description="Disordered" evidence="9">
    <location>
        <begin position="293"/>
        <end position="325"/>
    </location>
</feature>
<dbReference type="AlphaFoldDB" id="A0A7M7JMB0"/>
<dbReference type="InParanoid" id="A0A7M7JMB0"/>
<dbReference type="InterPro" id="IPR008705">
    <property type="entry name" value="Nanos/Xcar2"/>
</dbReference>
<accession>A0A7M7JMB0</accession>
<evidence type="ECO:0000313" key="12">
    <source>
        <dbReference type="Proteomes" id="UP000594260"/>
    </source>
</evidence>
<evidence type="ECO:0000313" key="11">
    <source>
        <dbReference type="EnsemblMetazoa" id="XP_022653898"/>
    </source>
</evidence>
<organism evidence="11 12">
    <name type="scientific">Varroa destructor</name>
    <name type="common">Honeybee mite</name>
    <dbReference type="NCBI Taxonomy" id="109461"/>
    <lineage>
        <taxon>Eukaryota</taxon>
        <taxon>Metazoa</taxon>
        <taxon>Ecdysozoa</taxon>
        <taxon>Arthropoda</taxon>
        <taxon>Chelicerata</taxon>
        <taxon>Arachnida</taxon>
        <taxon>Acari</taxon>
        <taxon>Parasitiformes</taxon>
        <taxon>Mesostigmata</taxon>
        <taxon>Gamasina</taxon>
        <taxon>Dermanyssoidea</taxon>
        <taxon>Varroidae</taxon>
        <taxon>Varroa</taxon>
    </lineage>
</organism>
<dbReference type="Gene3D" id="4.10.60.30">
    <property type="entry name" value="Nanos, RNA-binding domain"/>
    <property type="match status" value="1"/>
</dbReference>
<dbReference type="GO" id="GO:0003723">
    <property type="term" value="F:RNA binding"/>
    <property type="evidence" value="ECO:0007669"/>
    <property type="project" value="UniProtKB-UniRule"/>
</dbReference>
<dbReference type="EnsemblMetazoa" id="XM_022798155">
    <property type="protein sequence ID" value="XP_022653890"/>
    <property type="gene ID" value="LOC111247348"/>
</dbReference>
<keyword evidence="5" id="KW-0862">Zinc</keyword>
<dbReference type="InterPro" id="IPR024161">
    <property type="entry name" value="Znf_nanos-typ"/>
</dbReference>
<feature type="region of interest" description="Disordered" evidence="9">
    <location>
        <begin position="200"/>
        <end position="225"/>
    </location>
</feature>
<dbReference type="Pfam" id="PF05741">
    <property type="entry name" value="zf-nanos"/>
    <property type="match status" value="1"/>
</dbReference>
<evidence type="ECO:0000256" key="4">
    <source>
        <dbReference type="ARBA" id="ARBA00022771"/>
    </source>
</evidence>
<dbReference type="InterPro" id="IPR038129">
    <property type="entry name" value="Nanos_sf"/>
</dbReference>
<comment type="subcellular location">
    <subcellularLocation>
        <location evidence="1">Cytoplasm</location>
    </subcellularLocation>
</comment>
<dbReference type="Proteomes" id="UP000594260">
    <property type="component" value="Unplaced"/>
</dbReference>
<evidence type="ECO:0000256" key="9">
    <source>
        <dbReference type="SAM" id="MobiDB-lite"/>
    </source>
</evidence>
<keyword evidence="4 8" id="KW-0863">Zinc-finger</keyword>
<proteinExistence type="inferred from homology"/>
<feature type="compositionally biased region" description="Basic residues" evidence="9">
    <location>
        <begin position="305"/>
        <end position="319"/>
    </location>
</feature>
<evidence type="ECO:0000256" key="2">
    <source>
        <dbReference type="ARBA" id="ARBA00022490"/>
    </source>
</evidence>
<keyword evidence="12" id="KW-1185">Reference proteome</keyword>
<dbReference type="RefSeq" id="XP_022653898.1">
    <property type="nucleotide sequence ID" value="XM_022798163.1"/>
</dbReference>
<evidence type="ECO:0000259" key="10">
    <source>
        <dbReference type="PROSITE" id="PS51522"/>
    </source>
</evidence>
<dbReference type="GO" id="GO:0005737">
    <property type="term" value="C:cytoplasm"/>
    <property type="evidence" value="ECO:0007669"/>
    <property type="project" value="UniProtKB-SubCell"/>
</dbReference>
<protein>
    <recommendedName>
        <fullName evidence="10">Nanos-type domain-containing protein</fullName>
    </recommendedName>
</protein>
<keyword evidence="6 8" id="KW-0810">Translation regulation</keyword>
<sequence length="350" mass="38887">MVNEMVVAEHQVAKEVIQLNDPKPCIPLTSVDEKSYVPTMLAEKNAELVHGQEHLVMIAAEQTNIPLADMGMFEGSMINVVQQTHIATPHMQHVAATSVPYYQLIPPPATCYQQAHHYAATVAATPTFQHTSDSTHPTAVTQPYPPATFVYMPMQAYYQETQPTPMRHHAAIANVSAMPAGMAYQHVPMEYTATAVTSANVQSQPQQQQPSASQQTTISSNTNYSRSSNRRVVWNFCQFCQNNKESEEFYKSHTLRDTTGRVICPVLRAYNCPLCNNGGGDRAHTKSYCPQLRNRQPLTNSASHNGRRGHSNHNSHHGHGGGNRQIRAHNQQFQPSSVVMEQEPNKSFSS</sequence>
<dbReference type="GeneID" id="111247348"/>
<evidence type="ECO:0000256" key="6">
    <source>
        <dbReference type="ARBA" id="ARBA00022845"/>
    </source>
</evidence>
<keyword evidence="2" id="KW-0963">Cytoplasm</keyword>
<evidence type="ECO:0000256" key="7">
    <source>
        <dbReference type="ARBA" id="ARBA00022884"/>
    </source>
</evidence>
<dbReference type="EnsemblMetazoa" id="XM_022798163">
    <property type="protein sequence ID" value="XP_022653898"/>
    <property type="gene ID" value="LOC111247348"/>
</dbReference>
<dbReference type="KEGG" id="vde:111247348"/>
<name>A0A7M7JMB0_VARDE</name>
<feature type="compositionally biased region" description="Low complexity" evidence="9">
    <location>
        <begin position="202"/>
        <end position="225"/>
    </location>
</feature>
<dbReference type="GO" id="GO:0008270">
    <property type="term" value="F:zinc ion binding"/>
    <property type="evidence" value="ECO:0007669"/>
    <property type="project" value="UniProtKB-KW"/>
</dbReference>
<keyword evidence="7 8" id="KW-0694">RNA-binding</keyword>
<dbReference type="RefSeq" id="XP_022653890.1">
    <property type="nucleotide sequence ID" value="XM_022798155.1"/>
</dbReference>
<dbReference type="GO" id="GO:0006417">
    <property type="term" value="P:regulation of translation"/>
    <property type="evidence" value="ECO:0007669"/>
    <property type="project" value="UniProtKB-UniRule"/>
</dbReference>
<feature type="compositionally biased region" description="Polar residues" evidence="9">
    <location>
        <begin position="293"/>
        <end position="302"/>
    </location>
</feature>
<reference evidence="11" key="1">
    <citation type="submission" date="2021-01" db="UniProtKB">
        <authorList>
            <consortium name="EnsemblMetazoa"/>
        </authorList>
    </citation>
    <scope>IDENTIFICATION</scope>
</reference>
<dbReference type="PROSITE" id="PS51522">
    <property type="entry name" value="ZF_NANOS"/>
    <property type="match status" value="1"/>
</dbReference>
<keyword evidence="3" id="KW-0479">Metal-binding</keyword>
<dbReference type="OrthoDB" id="10010129at2759"/>